<evidence type="ECO:0000256" key="5">
    <source>
        <dbReference type="ARBA" id="ARBA00022898"/>
    </source>
</evidence>
<dbReference type="Proteomes" id="UP001208570">
    <property type="component" value="Unassembled WGS sequence"/>
</dbReference>
<dbReference type="InterPro" id="IPR015424">
    <property type="entry name" value="PyrdxlP-dep_Trfase"/>
</dbReference>
<evidence type="ECO:0000256" key="9">
    <source>
        <dbReference type="ARBA" id="ARBA00047412"/>
    </source>
</evidence>
<keyword evidence="4" id="KW-0808">Transferase</keyword>
<evidence type="ECO:0000256" key="4">
    <source>
        <dbReference type="ARBA" id="ARBA00022679"/>
    </source>
</evidence>
<dbReference type="PANTHER" id="PTHR11751:SF29">
    <property type="entry name" value="ALANINE TRANSAMINASE"/>
    <property type="match status" value="1"/>
</dbReference>
<gene>
    <name evidence="10" type="ORF">LSH36_735g01035</name>
</gene>
<organism evidence="10 11">
    <name type="scientific">Paralvinella palmiformis</name>
    <dbReference type="NCBI Taxonomy" id="53620"/>
    <lineage>
        <taxon>Eukaryota</taxon>
        <taxon>Metazoa</taxon>
        <taxon>Spiralia</taxon>
        <taxon>Lophotrochozoa</taxon>
        <taxon>Annelida</taxon>
        <taxon>Polychaeta</taxon>
        <taxon>Sedentaria</taxon>
        <taxon>Canalipalpata</taxon>
        <taxon>Terebellida</taxon>
        <taxon>Terebelliformia</taxon>
        <taxon>Alvinellidae</taxon>
        <taxon>Paralvinella</taxon>
    </lineage>
</organism>
<dbReference type="Gene3D" id="1.10.287.1970">
    <property type="match status" value="1"/>
</dbReference>
<dbReference type="FunFam" id="1.10.287.1970:FF:000001">
    <property type="entry name" value="Alanine aminotransferase 2"/>
    <property type="match status" value="1"/>
</dbReference>
<dbReference type="EC" id="2.6.1.2" evidence="8"/>
<comment type="similarity">
    <text evidence="7">Belongs to the class-I pyridoxal-phosphate-dependent aminotransferase family. Alanine aminotransferase subfamily.</text>
</comment>
<dbReference type="AlphaFoldDB" id="A0AAD9J192"/>
<evidence type="ECO:0000256" key="6">
    <source>
        <dbReference type="ARBA" id="ARBA00025708"/>
    </source>
</evidence>
<evidence type="ECO:0000313" key="11">
    <source>
        <dbReference type="Proteomes" id="UP001208570"/>
    </source>
</evidence>
<evidence type="ECO:0000256" key="2">
    <source>
        <dbReference type="ARBA" id="ARBA00011738"/>
    </source>
</evidence>
<keyword evidence="5" id="KW-0663">Pyridoxal phosphate</keyword>
<reference evidence="10" key="1">
    <citation type="journal article" date="2023" name="Mol. Biol. Evol.">
        <title>Third-Generation Sequencing Reveals the Adaptive Role of the Epigenome in Three Deep-Sea Polychaetes.</title>
        <authorList>
            <person name="Perez M."/>
            <person name="Aroh O."/>
            <person name="Sun Y."/>
            <person name="Lan Y."/>
            <person name="Juniper S.K."/>
            <person name="Young C.R."/>
            <person name="Angers B."/>
            <person name="Qian P.Y."/>
        </authorList>
    </citation>
    <scope>NUCLEOTIDE SEQUENCE</scope>
    <source>
        <strain evidence="10">P08H-3</strain>
    </source>
</reference>
<accession>A0AAD9J192</accession>
<comment type="subunit">
    <text evidence="2">Homodimer.</text>
</comment>
<dbReference type="SUPFAM" id="SSF53383">
    <property type="entry name" value="PLP-dependent transferases"/>
    <property type="match status" value="1"/>
</dbReference>
<comment type="caution">
    <text evidence="10">The sequence shown here is derived from an EMBL/GenBank/DDBJ whole genome shotgun (WGS) entry which is preliminary data.</text>
</comment>
<comment type="cofactor">
    <cofactor evidence="1">
        <name>pyridoxal 5'-phosphate</name>
        <dbReference type="ChEBI" id="CHEBI:597326"/>
    </cofactor>
</comment>
<evidence type="ECO:0000313" key="10">
    <source>
        <dbReference type="EMBL" id="KAK2144734.1"/>
    </source>
</evidence>
<name>A0AAD9J192_9ANNE</name>
<keyword evidence="11" id="KW-1185">Reference proteome</keyword>
<evidence type="ECO:0000256" key="1">
    <source>
        <dbReference type="ARBA" id="ARBA00001933"/>
    </source>
</evidence>
<evidence type="ECO:0000256" key="3">
    <source>
        <dbReference type="ARBA" id="ARBA00022576"/>
    </source>
</evidence>
<dbReference type="EMBL" id="JAODUP010000735">
    <property type="protein sequence ID" value="KAK2144734.1"/>
    <property type="molecule type" value="Genomic_DNA"/>
</dbReference>
<comment type="pathway">
    <text evidence="6">Amino-acid degradation; L-alanine degradation via transaminase pathway; pyruvate from L-alanine: step 1/1.</text>
</comment>
<dbReference type="PANTHER" id="PTHR11751">
    <property type="entry name" value="ALANINE AMINOTRANSFERASE"/>
    <property type="match status" value="1"/>
</dbReference>
<sequence length="215" mass="23597">MLSVLSVRTRISFGRLLAPLSSVVMASETAHKGGDMQSRRGNKVLTLDTLNPYIKVMEYAVRGPIVTRAGEIEAELAKGMKKPFTEVIRANIGDAHAMGQKPITFLRQVVALSTLPSLLDDPKFPDDAKERARRVLSGCRGGSLGSYSDSAGVEVIRRDISAYITQRDGGISCDFHNVFLSTGASDGIKVYIKCTENATHYIWLLNLFQSFMTHM</sequence>
<comment type="catalytic activity">
    <reaction evidence="9">
        <text>L-alanine + 2-oxoglutarate = pyruvate + L-glutamate</text>
        <dbReference type="Rhea" id="RHEA:19453"/>
        <dbReference type="ChEBI" id="CHEBI:15361"/>
        <dbReference type="ChEBI" id="CHEBI:16810"/>
        <dbReference type="ChEBI" id="CHEBI:29985"/>
        <dbReference type="ChEBI" id="CHEBI:57972"/>
        <dbReference type="EC" id="2.6.1.2"/>
    </reaction>
</comment>
<proteinExistence type="inferred from homology"/>
<evidence type="ECO:0000256" key="8">
    <source>
        <dbReference type="ARBA" id="ARBA00026106"/>
    </source>
</evidence>
<dbReference type="GO" id="GO:0004021">
    <property type="term" value="F:L-alanine:2-oxoglutarate aminotransferase activity"/>
    <property type="evidence" value="ECO:0007669"/>
    <property type="project" value="UniProtKB-EC"/>
</dbReference>
<dbReference type="InterPro" id="IPR045088">
    <property type="entry name" value="ALAT1/2-like"/>
</dbReference>
<evidence type="ECO:0000256" key="7">
    <source>
        <dbReference type="ARBA" id="ARBA00025785"/>
    </source>
</evidence>
<keyword evidence="3" id="KW-0032">Aminotransferase</keyword>
<protein>
    <recommendedName>
        <fullName evidence="8">alanine transaminase</fullName>
        <ecNumber evidence="8">2.6.1.2</ecNumber>
    </recommendedName>
</protein>